<accession>A0A2P2R2N3</accession>
<feature type="signal peptide" evidence="1">
    <location>
        <begin position="1"/>
        <end position="22"/>
    </location>
</feature>
<reference evidence="2" key="1">
    <citation type="submission" date="2018-02" db="EMBL/GenBank/DDBJ databases">
        <title>Rhizophora mucronata_Transcriptome.</title>
        <authorList>
            <person name="Meera S.P."/>
            <person name="Sreeshan A."/>
            <person name="Augustine A."/>
        </authorList>
    </citation>
    <scope>NUCLEOTIDE SEQUENCE</scope>
    <source>
        <tissue evidence="2">Leaf</tissue>
    </source>
</reference>
<keyword evidence="1" id="KW-0732">Signal</keyword>
<evidence type="ECO:0000313" key="2">
    <source>
        <dbReference type="EMBL" id="MBX73503.1"/>
    </source>
</evidence>
<dbReference type="AlphaFoldDB" id="A0A2P2R2N3"/>
<proteinExistence type="predicted"/>
<dbReference type="EMBL" id="GGEC01093019">
    <property type="protein sequence ID" value="MBX73503.1"/>
    <property type="molecule type" value="Transcribed_RNA"/>
</dbReference>
<name>A0A2P2R2N3_RHIMU</name>
<evidence type="ECO:0000256" key="1">
    <source>
        <dbReference type="SAM" id="SignalP"/>
    </source>
</evidence>
<organism evidence="2">
    <name type="scientific">Rhizophora mucronata</name>
    <name type="common">Asiatic mangrove</name>
    <dbReference type="NCBI Taxonomy" id="61149"/>
    <lineage>
        <taxon>Eukaryota</taxon>
        <taxon>Viridiplantae</taxon>
        <taxon>Streptophyta</taxon>
        <taxon>Embryophyta</taxon>
        <taxon>Tracheophyta</taxon>
        <taxon>Spermatophyta</taxon>
        <taxon>Magnoliopsida</taxon>
        <taxon>eudicotyledons</taxon>
        <taxon>Gunneridae</taxon>
        <taxon>Pentapetalae</taxon>
        <taxon>rosids</taxon>
        <taxon>fabids</taxon>
        <taxon>Malpighiales</taxon>
        <taxon>Rhizophoraceae</taxon>
        <taxon>Rhizophora</taxon>
    </lineage>
</organism>
<feature type="chain" id="PRO_5015171324" evidence="1">
    <location>
        <begin position="23"/>
        <end position="70"/>
    </location>
</feature>
<protein>
    <submittedName>
        <fullName evidence="2">Uncharacterized protein</fullName>
    </submittedName>
</protein>
<sequence>MFSSMGYLVIAFRYLFLNLVKLQHIISRIMEIDSPRQHHKYKPPTKIKNFSNKSLKIVTHQNINFPQKEN</sequence>